<keyword evidence="2" id="KW-0488">Methylation</keyword>
<protein>
    <submittedName>
        <fullName evidence="7">Type II secretion system protein</fullName>
    </submittedName>
</protein>
<dbReference type="InterPro" id="IPR012902">
    <property type="entry name" value="N_methyl_site"/>
</dbReference>
<dbReference type="EMBL" id="VBOS01000266">
    <property type="protein sequence ID" value="TMQ54508.1"/>
    <property type="molecule type" value="Genomic_DNA"/>
</dbReference>
<keyword evidence="3 6" id="KW-0812">Transmembrane</keyword>
<organism evidence="7 8">
    <name type="scientific">Eiseniibacteriota bacterium</name>
    <dbReference type="NCBI Taxonomy" id="2212470"/>
    <lineage>
        <taxon>Bacteria</taxon>
        <taxon>Candidatus Eiseniibacteriota</taxon>
    </lineage>
</organism>
<dbReference type="NCBIfam" id="TIGR02532">
    <property type="entry name" value="IV_pilin_GFxxxE"/>
    <property type="match status" value="1"/>
</dbReference>
<feature type="transmembrane region" description="Helical" evidence="6">
    <location>
        <begin position="12"/>
        <end position="37"/>
    </location>
</feature>
<gene>
    <name evidence="7" type="ORF">E6K72_07715</name>
</gene>
<evidence type="ECO:0000256" key="1">
    <source>
        <dbReference type="ARBA" id="ARBA00004167"/>
    </source>
</evidence>
<evidence type="ECO:0000313" key="7">
    <source>
        <dbReference type="EMBL" id="TMQ54508.1"/>
    </source>
</evidence>
<evidence type="ECO:0000256" key="5">
    <source>
        <dbReference type="ARBA" id="ARBA00023136"/>
    </source>
</evidence>
<dbReference type="AlphaFoldDB" id="A0A538SSY8"/>
<evidence type="ECO:0000256" key="2">
    <source>
        <dbReference type="ARBA" id="ARBA00022481"/>
    </source>
</evidence>
<dbReference type="PANTHER" id="PTHR30093">
    <property type="entry name" value="GENERAL SECRETION PATHWAY PROTEIN G"/>
    <property type="match status" value="1"/>
</dbReference>
<proteinExistence type="predicted"/>
<dbReference type="InterPro" id="IPR045584">
    <property type="entry name" value="Pilin-like"/>
</dbReference>
<accession>A0A538SSY8</accession>
<keyword evidence="4 6" id="KW-1133">Transmembrane helix</keyword>
<dbReference type="GO" id="GO:0016020">
    <property type="term" value="C:membrane"/>
    <property type="evidence" value="ECO:0007669"/>
    <property type="project" value="UniProtKB-SubCell"/>
</dbReference>
<evidence type="ECO:0000256" key="6">
    <source>
        <dbReference type="SAM" id="Phobius"/>
    </source>
</evidence>
<keyword evidence="5 6" id="KW-0472">Membrane</keyword>
<dbReference type="Pfam" id="PF07963">
    <property type="entry name" value="N_methyl"/>
    <property type="match status" value="1"/>
</dbReference>
<dbReference type="PROSITE" id="PS00409">
    <property type="entry name" value="PROKAR_NTER_METHYL"/>
    <property type="match status" value="1"/>
</dbReference>
<comment type="caution">
    <text evidence="7">The sequence shown here is derived from an EMBL/GenBank/DDBJ whole genome shotgun (WGS) entry which is preliminary data.</text>
</comment>
<dbReference type="Gene3D" id="3.30.700.10">
    <property type="entry name" value="Glycoprotein, Type 4 Pilin"/>
    <property type="match status" value="1"/>
</dbReference>
<reference evidence="7 8" key="1">
    <citation type="journal article" date="2019" name="Nat. Microbiol.">
        <title>Mediterranean grassland soil C-N compound turnover is dependent on rainfall and depth, and is mediated by genomically divergent microorganisms.</title>
        <authorList>
            <person name="Diamond S."/>
            <person name="Andeer P.F."/>
            <person name="Li Z."/>
            <person name="Crits-Christoph A."/>
            <person name="Burstein D."/>
            <person name="Anantharaman K."/>
            <person name="Lane K.R."/>
            <person name="Thomas B.C."/>
            <person name="Pan C."/>
            <person name="Northen T.R."/>
            <person name="Banfield J.F."/>
        </authorList>
    </citation>
    <scope>NUCLEOTIDE SEQUENCE [LARGE SCALE GENOMIC DNA]</scope>
    <source>
        <strain evidence="7">WS_2</strain>
    </source>
</reference>
<dbReference type="PANTHER" id="PTHR30093:SF44">
    <property type="entry name" value="TYPE II SECRETION SYSTEM CORE PROTEIN G"/>
    <property type="match status" value="1"/>
</dbReference>
<dbReference type="Proteomes" id="UP000317716">
    <property type="component" value="Unassembled WGS sequence"/>
</dbReference>
<dbReference type="GO" id="GO:0015627">
    <property type="term" value="C:type II protein secretion system complex"/>
    <property type="evidence" value="ECO:0007669"/>
    <property type="project" value="InterPro"/>
</dbReference>
<evidence type="ECO:0000256" key="3">
    <source>
        <dbReference type="ARBA" id="ARBA00022692"/>
    </source>
</evidence>
<evidence type="ECO:0000313" key="8">
    <source>
        <dbReference type="Proteomes" id="UP000317716"/>
    </source>
</evidence>
<name>A0A538SSY8_UNCEI</name>
<dbReference type="InterPro" id="IPR002416">
    <property type="entry name" value="T2SS_protein-GspH"/>
</dbReference>
<sequence length="148" mass="15564">MANEVMVKTQKGFTLVELMIVVVIIGILAAIAIPNFIAMRDRAKEGSTKANMHMFQVTAEDYSVQNDGHYADVAGSIVALMPSTGFVFANPFDHSTGSGGAWEDRPSMSGPPSAVPGITSYSDSLTAVYNVKGYGRGGAMVLVLSSGQ</sequence>
<dbReference type="PRINTS" id="PR00885">
    <property type="entry name" value="BCTERIALGSPH"/>
</dbReference>
<comment type="subcellular location">
    <subcellularLocation>
        <location evidence="1">Membrane</location>
        <topology evidence="1">Single-pass membrane protein</topology>
    </subcellularLocation>
</comment>
<evidence type="ECO:0000256" key="4">
    <source>
        <dbReference type="ARBA" id="ARBA00022989"/>
    </source>
</evidence>
<dbReference type="GO" id="GO:0015628">
    <property type="term" value="P:protein secretion by the type II secretion system"/>
    <property type="evidence" value="ECO:0007669"/>
    <property type="project" value="InterPro"/>
</dbReference>
<dbReference type="SUPFAM" id="SSF54523">
    <property type="entry name" value="Pili subunits"/>
    <property type="match status" value="1"/>
</dbReference>